<evidence type="ECO:0000313" key="2">
    <source>
        <dbReference type="Proteomes" id="UP000075840"/>
    </source>
</evidence>
<keyword evidence="2" id="KW-1185">Reference proteome</keyword>
<protein>
    <submittedName>
        <fullName evidence="1">Uncharacterized protein</fullName>
    </submittedName>
</protein>
<reference evidence="1" key="1">
    <citation type="submission" date="2022-08" db="UniProtKB">
        <authorList>
            <consortium name="EnsemblMetazoa"/>
        </authorList>
    </citation>
    <scope>IDENTIFICATION</scope>
    <source>
        <strain evidence="1">Dongola</strain>
    </source>
</reference>
<dbReference type="AlphaFoldDB" id="A0A182IGM1"/>
<sequence>MQFVREKLVRKRINAVRLSRAVTLV</sequence>
<dbReference type="EMBL" id="APCN01005227">
    <property type="status" value="NOT_ANNOTATED_CDS"/>
    <property type="molecule type" value="Genomic_DNA"/>
</dbReference>
<accession>A0A182IGM1</accession>
<dbReference type="VEuPathDB" id="VectorBase:AARA014615"/>
<proteinExistence type="predicted"/>
<evidence type="ECO:0000313" key="1">
    <source>
        <dbReference type="EnsemblMetazoa" id="AARA014615-PA"/>
    </source>
</evidence>
<organism evidence="1 2">
    <name type="scientific">Anopheles arabiensis</name>
    <name type="common">Mosquito</name>
    <dbReference type="NCBI Taxonomy" id="7173"/>
    <lineage>
        <taxon>Eukaryota</taxon>
        <taxon>Metazoa</taxon>
        <taxon>Ecdysozoa</taxon>
        <taxon>Arthropoda</taxon>
        <taxon>Hexapoda</taxon>
        <taxon>Insecta</taxon>
        <taxon>Pterygota</taxon>
        <taxon>Neoptera</taxon>
        <taxon>Endopterygota</taxon>
        <taxon>Diptera</taxon>
        <taxon>Nematocera</taxon>
        <taxon>Culicoidea</taxon>
        <taxon>Culicidae</taxon>
        <taxon>Anophelinae</taxon>
        <taxon>Anopheles</taxon>
    </lineage>
</organism>
<name>A0A182IGM1_ANOAR</name>
<dbReference type="EnsemblMetazoa" id="AARA014615-RA">
    <property type="protein sequence ID" value="AARA014615-PA"/>
    <property type="gene ID" value="AARA014615"/>
</dbReference>
<dbReference type="Proteomes" id="UP000075840">
    <property type="component" value="Unassembled WGS sequence"/>
</dbReference>